<dbReference type="PANTHER" id="PTHR43557">
    <property type="entry name" value="APOPTOSIS-INDUCING FACTOR 1"/>
    <property type="match status" value="1"/>
</dbReference>
<dbReference type="GO" id="GO:0005737">
    <property type="term" value="C:cytoplasm"/>
    <property type="evidence" value="ECO:0007669"/>
    <property type="project" value="TreeGrafter"/>
</dbReference>
<evidence type="ECO:0000256" key="2">
    <source>
        <dbReference type="ARBA" id="ARBA00022630"/>
    </source>
</evidence>
<evidence type="ECO:0000313" key="8">
    <source>
        <dbReference type="Proteomes" id="UP001165136"/>
    </source>
</evidence>
<organism evidence="7 8">
    <name type="scientific">Amycolatopsis taiwanensis</name>
    <dbReference type="NCBI Taxonomy" id="342230"/>
    <lineage>
        <taxon>Bacteria</taxon>
        <taxon>Bacillati</taxon>
        <taxon>Actinomycetota</taxon>
        <taxon>Actinomycetes</taxon>
        <taxon>Pseudonocardiales</taxon>
        <taxon>Pseudonocardiaceae</taxon>
        <taxon>Amycolatopsis</taxon>
    </lineage>
</organism>
<evidence type="ECO:0000256" key="1">
    <source>
        <dbReference type="ARBA" id="ARBA00001974"/>
    </source>
</evidence>
<keyword evidence="3" id="KW-0274">FAD</keyword>
<dbReference type="InterPro" id="IPR016156">
    <property type="entry name" value="FAD/NAD-linked_Rdtase_dimer_sf"/>
</dbReference>
<dbReference type="SUPFAM" id="SSF51905">
    <property type="entry name" value="FAD/NAD(P)-binding domain"/>
    <property type="match status" value="2"/>
</dbReference>
<evidence type="ECO:0000313" key="7">
    <source>
        <dbReference type="EMBL" id="GLY71262.1"/>
    </source>
</evidence>
<dbReference type="EMBL" id="BSTI01000033">
    <property type="protein sequence ID" value="GLY71262.1"/>
    <property type="molecule type" value="Genomic_DNA"/>
</dbReference>
<sequence>MGSPWPRHCARGYSGRIRLIGEESYAPYDRPPLSKEILAGTWRPARAFLRDREQLDKLDTDFVLGRRAVRLDAGQQNVELDDGSAVSYSALVVATGLISRRLPFGHDLTGVHSLRTMDDALALHAGLQTARRVAVIGAGVLGCEIAATARTLGLQVTLIDAAPGVMVGQLGDELSAIMAKLHESHGVDVRIGVGVAAMAGVDGHVDGVDLIDGTRVAADLVVVATGSVPATEWLAGSGLSLGDGVECDSHCRAAPGIHAVGDVARWHHEVLGESIRLENRSNATQQANAVAADILGTGAAYTPIPYFWTDQYDVKLQIHGIIPPGAQLRTIDGELGTRRFTALAVLDGVPTAAIGWNHPRGVLAARRHLGAPQRPSPTRT</sequence>
<dbReference type="InterPro" id="IPR036188">
    <property type="entry name" value="FAD/NAD-bd_sf"/>
</dbReference>
<proteinExistence type="predicted"/>
<evidence type="ECO:0000256" key="4">
    <source>
        <dbReference type="ARBA" id="ARBA00023002"/>
    </source>
</evidence>
<dbReference type="AlphaFoldDB" id="A0A9W6RC00"/>
<comment type="caution">
    <text evidence="7">The sequence shown here is derived from an EMBL/GenBank/DDBJ whole genome shotgun (WGS) entry which is preliminary data.</text>
</comment>
<evidence type="ECO:0000259" key="6">
    <source>
        <dbReference type="Pfam" id="PF14759"/>
    </source>
</evidence>
<dbReference type="InterPro" id="IPR050446">
    <property type="entry name" value="FAD-oxidoreductase/Apoptosis"/>
</dbReference>
<dbReference type="SUPFAM" id="SSF55424">
    <property type="entry name" value="FAD/NAD-linked reductases, dimerisation (C-terminal) domain"/>
    <property type="match status" value="1"/>
</dbReference>
<keyword evidence="4" id="KW-0560">Oxidoreductase</keyword>
<dbReference type="Proteomes" id="UP001165136">
    <property type="component" value="Unassembled WGS sequence"/>
</dbReference>
<dbReference type="Gene3D" id="3.30.390.30">
    <property type="match status" value="1"/>
</dbReference>
<feature type="domain" description="FAD/NAD(P)-binding" evidence="5">
    <location>
        <begin position="10"/>
        <end position="287"/>
    </location>
</feature>
<dbReference type="PRINTS" id="PR00411">
    <property type="entry name" value="PNDRDTASEI"/>
</dbReference>
<dbReference type="InterPro" id="IPR028202">
    <property type="entry name" value="Reductase_C"/>
</dbReference>
<feature type="domain" description="Reductase C-terminal" evidence="6">
    <location>
        <begin position="306"/>
        <end position="378"/>
    </location>
</feature>
<keyword evidence="8" id="KW-1185">Reference proteome</keyword>
<dbReference type="PANTHER" id="PTHR43557:SF2">
    <property type="entry name" value="RIESKE DOMAIN-CONTAINING PROTEIN-RELATED"/>
    <property type="match status" value="1"/>
</dbReference>
<name>A0A9W6RC00_9PSEU</name>
<keyword evidence="2" id="KW-0285">Flavoprotein</keyword>
<comment type="cofactor">
    <cofactor evidence="1">
        <name>FAD</name>
        <dbReference type="ChEBI" id="CHEBI:57692"/>
    </cofactor>
</comment>
<accession>A0A9W6RC00</accession>
<evidence type="ECO:0000256" key="3">
    <source>
        <dbReference type="ARBA" id="ARBA00022827"/>
    </source>
</evidence>
<gene>
    <name evidence="7" type="ORF">Atai01_78810</name>
</gene>
<dbReference type="InterPro" id="IPR023753">
    <property type="entry name" value="FAD/NAD-binding_dom"/>
</dbReference>
<reference evidence="7" key="1">
    <citation type="submission" date="2023-03" db="EMBL/GenBank/DDBJ databases">
        <title>Amycolatopsis taiwanensis NBRC 103393.</title>
        <authorList>
            <person name="Ichikawa N."/>
            <person name="Sato H."/>
            <person name="Tonouchi N."/>
        </authorList>
    </citation>
    <scope>NUCLEOTIDE SEQUENCE</scope>
    <source>
        <strain evidence="7">NBRC 103393</strain>
    </source>
</reference>
<protein>
    <submittedName>
        <fullName evidence="7">Pyridine nucleotide-disulfide oxidoreductase</fullName>
    </submittedName>
</protein>
<dbReference type="GO" id="GO:0016651">
    <property type="term" value="F:oxidoreductase activity, acting on NAD(P)H"/>
    <property type="evidence" value="ECO:0007669"/>
    <property type="project" value="TreeGrafter"/>
</dbReference>
<dbReference type="Gene3D" id="3.50.50.60">
    <property type="entry name" value="FAD/NAD(P)-binding domain"/>
    <property type="match status" value="2"/>
</dbReference>
<dbReference type="PRINTS" id="PR00368">
    <property type="entry name" value="FADPNR"/>
</dbReference>
<evidence type="ECO:0000259" key="5">
    <source>
        <dbReference type="Pfam" id="PF07992"/>
    </source>
</evidence>
<dbReference type="Pfam" id="PF07992">
    <property type="entry name" value="Pyr_redox_2"/>
    <property type="match status" value="1"/>
</dbReference>
<dbReference type="RefSeq" id="WP_285490919.1">
    <property type="nucleotide sequence ID" value="NZ_BSTI01000033.1"/>
</dbReference>
<dbReference type="Pfam" id="PF14759">
    <property type="entry name" value="Reductase_C"/>
    <property type="match status" value="1"/>
</dbReference>